<feature type="domain" description="DUF11" evidence="1">
    <location>
        <begin position="1334"/>
        <end position="1444"/>
    </location>
</feature>
<dbReference type="PANTHER" id="PTHR34819:SF3">
    <property type="entry name" value="CELL SURFACE PROTEIN"/>
    <property type="match status" value="1"/>
</dbReference>
<dbReference type="InterPro" id="IPR051172">
    <property type="entry name" value="Chlamydia_OmcB"/>
</dbReference>
<dbReference type="Gene3D" id="2.60.40.740">
    <property type="match status" value="10"/>
</dbReference>
<gene>
    <name evidence="2" type="ORF">ADU74_07145</name>
</gene>
<sequence>MTLYPEYETTITGGMTFTGNTIGLSKQADSYYAGTSNSIGAYTTVDTSTNVTNYPQGTITFIDNNSSKAVLNIPEGSIIQSAYLIWGGSSIVRYGMSGSQDYQSLVGNPVDFEFPTSDSNSSSITYETQKISPGGKQRYPIFGATSSQPYTLYTNWANVTSYIKYPGTFKVSRVVGTIAQYENSLNCCGWLLAVLYKNSFLPARHFSLSIGVDFVNVGTPIDISKTNFTTPIYNSPKGRLLLAALNGDATITGDQVLLGPNITNLTPLSGPQNLVNNFFGSQINDDTGNTDTSGTFGDRNQDIHTATNMIAGRQGIDITNVDASPGLSNNQTSANVRFNTTNDTYFISAVGTQIDISAPVFDTSTITADKKYVKVGNSVNFTIKIINTGDILAQYVTLKDILPPEFSFVANSLKIDGISYPQDVTQVVPLKELNHNQSTTLDFSATVDAPVTGGGYTFINRANLNYSFKISSGYLVKDFEITPNVMYNESIALIPLFSKEAVTNNSIQRVAAIGDTIDYTINIVNINSSSHNSNTMINTILKDILPSGLTYKPGSLYIDNVPSSDNLSSINIGTIHYNTLKSIKFTAEVTGTPASDSKYVNSADINYEFTLNDGTILSNSMSTNNDIYSDSIVIIPNVSKTSTSSNANHNIAAIGDTIDYTITVTNPSTSSTIQNVILNDTLPTGLTYKIGSLSINNVPSSDSLTSINVGNIDANSTTTVKFTANVTATPSSDFKYVNSTVVNYEFLAPDGTALSNNVTANNTIYSDSVLITPNISKTSISSNTVSNTAGIGDTIDYTVTINNPSASSSLQNATLNDTLPIGLTYKTGSLSINGSSSSNSLTSINIGNINPSSTITIKFTATVAGNPASDSKYVNLATLNYEFSTPDSNTLNNSISTNNTVYSSSVIITPTMTKTAVSSNSGPSTATIGDTIEYTIIINNPSATNSIINAVLNDTLPSEIVYKTGSLSINGTSSSDNISSMNIGTINPDSTTTIKFTANVTGNPASDSKYVNSANLNYGFLTPDGTTLNNSVSATNTVYSSSVIITPTMTKTAISSNTVPNIVAIGDTIDYTITITNTNDTASIINAVLNDILPTGLNYKNGSLTINNIPSSDNLASINIDTINPNSTTTIKFIADVTTSPASNFKYVNSVNLQYKYLAPDGTTLQNTISTDSTIYSNSVIITPTMTKTAVSSNIVPDTVSIGGTIDYTITIHNNSSSTIRNSILNDTFPIGLTYKTGSLSINGTSSSDSLTSINIGNINPSSTITIKFTANVTGNPASDSKYVNLATLNYEFLAPDGNSLNNSIIATKNVYSSSIVINPTITKTDNSSNAIPHVVSIGDTVTYTITIHNSSTTKSITNINLTDTLPSGLTFKAGSVTVNSIPQTSANPTIGISIPIINTNSDATVSFVVDVTAAPSTGDIKYVNTATAQYNFESPDSTTLTSSVTTNNTIYYDSIVITPNVIKTANTNVASVGNIITYTITAENTSNSTPLTNVTLTDILPSGLSFNSGSLKINNTPNNGSPIAGISIGNITPNKTTTIEFSATINAKPANRTSYVNTANIAYQFNSPAGNLSNTVTSTNTIYSSDIVPNLEIIKSSNPKFANVGDVITYTITARNSSPLLNISNANIKDTLPSGLYYNPSSLTVNGVPNSNSIISGININNLNPNSTTTISYTATVTAPPDSNLKYTNYVNTNYNYVLSDGSNYSNNVVATNNVYTSNIIIKPTLSLSVDKDNVSTGDTINFKILVSNNSSTTIENPVLTDILPNGLEYVPETLKIDEVPSSHSLTTGVILPNMHQNSSHTITFSVNVTTPPNTGIEYTNYVTLNYSFQSPIGNLINTINSNSVNIINNKVQFNPITFKNYIYKTTKNTSIKETLTVANINNSPMSFTMINYPINGFAVIDEYGTFIYTPKVNFMGTDKFTLSATNDLGGSTDITVIILVEEFAQSLDYVICCKK</sequence>
<dbReference type="Proteomes" id="UP000037540">
    <property type="component" value="Unassembled WGS sequence"/>
</dbReference>
<dbReference type="InterPro" id="IPR026466">
    <property type="entry name" value="Fim_isopep_form_D2_dom"/>
</dbReference>
<dbReference type="InterPro" id="IPR001434">
    <property type="entry name" value="OmcB-like_DUF11"/>
</dbReference>
<dbReference type="NCBIfam" id="TIGR04226">
    <property type="entry name" value="RrgB_K2N_iso_D2"/>
    <property type="match status" value="3"/>
</dbReference>
<organism evidence="2 3">
    <name type="scientific">Clostridium botulinum</name>
    <dbReference type="NCBI Taxonomy" id="1491"/>
    <lineage>
        <taxon>Bacteria</taxon>
        <taxon>Bacillati</taxon>
        <taxon>Bacillota</taxon>
        <taxon>Clostridia</taxon>
        <taxon>Eubacteriales</taxon>
        <taxon>Clostridiaceae</taxon>
        <taxon>Clostridium</taxon>
    </lineage>
</organism>
<evidence type="ECO:0000313" key="3">
    <source>
        <dbReference type="Proteomes" id="UP000037540"/>
    </source>
</evidence>
<feature type="domain" description="DUF11" evidence="1">
    <location>
        <begin position="1730"/>
        <end position="1828"/>
    </location>
</feature>
<comment type="caution">
    <text evidence="2">The sequence shown here is derived from an EMBL/GenBank/DDBJ whole genome shotgun (WGS) entry which is preliminary data.</text>
</comment>
<dbReference type="Pfam" id="PF17963">
    <property type="entry name" value="Big_9"/>
    <property type="match status" value="1"/>
</dbReference>
<feature type="domain" description="DUF11" evidence="1">
    <location>
        <begin position="365"/>
        <end position="464"/>
    </location>
</feature>
<feature type="domain" description="DUF11" evidence="1">
    <location>
        <begin position="783"/>
        <end position="897"/>
    </location>
</feature>
<evidence type="ECO:0000259" key="1">
    <source>
        <dbReference type="Pfam" id="PF01345"/>
    </source>
</evidence>
<feature type="domain" description="DUF11" evidence="1">
    <location>
        <begin position="647"/>
        <end position="758"/>
    </location>
</feature>
<evidence type="ECO:0000313" key="2">
    <source>
        <dbReference type="EMBL" id="KOA87692.1"/>
    </source>
</evidence>
<dbReference type="NCBIfam" id="TIGR01451">
    <property type="entry name" value="B_ant_repeat"/>
    <property type="match status" value="11"/>
</dbReference>
<feature type="domain" description="DUF11" evidence="1">
    <location>
        <begin position="1462"/>
        <end position="1575"/>
    </location>
</feature>
<dbReference type="InterPro" id="IPR008966">
    <property type="entry name" value="Adhesion_dom_sf"/>
</dbReference>
<reference evidence="2 3" key="1">
    <citation type="submission" date="2015-07" db="EMBL/GenBank/DDBJ databases">
        <title>Draft genome sequences of 17 French Clostridium botulinum group III.</title>
        <authorList>
            <person name="Woudstra C."/>
            <person name="Le Marechal C."/>
            <person name="Souillard R."/>
            <person name="Bayon-Auboyer M.-H."/>
            <person name="Dessouter D."/>
            <person name="Fach P."/>
        </authorList>
    </citation>
    <scope>NUCLEOTIDE SEQUENCE [LARGE SCALE GENOMIC DNA]</scope>
    <source>
        <strain evidence="2 3">12LNRI-CD</strain>
    </source>
</reference>
<dbReference type="PANTHER" id="PTHR34819">
    <property type="entry name" value="LARGE CYSTEINE-RICH PERIPLASMIC PROTEIN OMCB"/>
    <property type="match status" value="1"/>
</dbReference>
<protein>
    <recommendedName>
        <fullName evidence="1">DUF11 domain-containing protein</fullName>
    </recommendedName>
</protein>
<dbReference type="InterPro" id="IPR047589">
    <property type="entry name" value="DUF11_rpt"/>
</dbReference>
<feature type="domain" description="DUF11" evidence="1">
    <location>
        <begin position="1191"/>
        <end position="1305"/>
    </location>
</feature>
<dbReference type="EMBL" id="LGVR01000036">
    <property type="protein sequence ID" value="KOA87692.1"/>
    <property type="molecule type" value="Genomic_DNA"/>
</dbReference>
<name>A0A9Q1ZBN0_CLOBO</name>
<proteinExistence type="predicted"/>
<dbReference type="Pfam" id="PF01345">
    <property type="entry name" value="DUF11"/>
    <property type="match status" value="10"/>
</dbReference>
<feature type="domain" description="DUF11" evidence="1">
    <location>
        <begin position="1058"/>
        <end position="1167"/>
    </location>
</feature>
<dbReference type="RefSeq" id="WP_039243757.1">
    <property type="nucleotide sequence ID" value="NZ_LGVO01000030.1"/>
</dbReference>
<dbReference type="SUPFAM" id="SSF49401">
    <property type="entry name" value="Bacterial adhesins"/>
    <property type="match status" value="1"/>
</dbReference>
<accession>A0A9Q1ZBN0</accession>
<feature type="domain" description="DUF11" evidence="1">
    <location>
        <begin position="1592"/>
        <end position="1710"/>
    </location>
</feature>
<feature type="domain" description="DUF11" evidence="1">
    <location>
        <begin position="917"/>
        <end position="1035"/>
    </location>
</feature>